<reference evidence="2" key="1">
    <citation type="submission" date="2020-08" db="EMBL/GenBank/DDBJ databases">
        <title>Multicomponent nature underlies the extraordinary mechanical properties of spider dragline silk.</title>
        <authorList>
            <person name="Kono N."/>
            <person name="Nakamura H."/>
            <person name="Mori M."/>
            <person name="Yoshida Y."/>
            <person name="Ohtoshi R."/>
            <person name="Malay A.D."/>
            <person name="Moran D.A.P."/>
            <person name="Tomita M."/>
            <person name="Numata K."/>
            <person name="Arakawa K."/>
        </authorList>
    </citation>
    <scope>NUCLEOTIDE SEQUENCE</scope>
</reference>
<keyword evidence="1" id="KW-1133">Transmembrane helix</keyword>
<accession>A0A8X7B9K0</accession>
<dbReference type="EMBL" id="BMAU01021369">
    <property type="protein sequence ID" value="GFY24063.1"/>
    <property type="molecule type" value="Genomic_DNA"/>
</dbReference>
<dbReference type="AlphaFoldDB" id="A0A8X7B9K0"/>
<proteinExistence type="predicted"/>
<gene>
    <name evidence="2" type="ORF">TNCV_1011161</name>
</gene>
<keyword evidence="1" id="KW-0812">Transmembrane</keyword>
<comment type="caution">
    <text evidence="2">The sequence shown here is derived from an EMBL/GenBank/DDBJ whole genome shotgun (WGS) entry which is preliminary data.</text>
</comment>
<sequence>MLTLKRPPIGVVRKLEERTRQAFIHLLTGIVRNCCRLDHGTVGIDGRSIARSARVLVDGDSANYCNTRPSSSGVHPPAFLTSICLRYLKGSGVLHSLFNAYECDMVWTLPPRKVFLVHSLFYSSIAIVSAVYEVHIRIFLFHIIRNCYQMQFNMSALRNANLLACFIPPRLVGNVQTCSFFQAVITPYLGKSSLHIDDLNLWEVMIDDPN</sequence>
<evidence type="ECO:0000313" key="2">
    <source>
        <dbReference type="EMBL" id="GFY24063.1"/>
    </source>
</evidence>
<evidence type="ECO:0000313" key="3">
    <source>
        <dbReference type="Proteomes" id="UP000887159"/>
    </source>
</evidence>
<protein>
    <submittedName>
        <fullName evidence="2">Uncharacterized protein</fullName>
    </submittedName>
</protein>
<evidence type="ECO:0000256" key="1">
    <source>
        <dbReference type="SAM" id="Phobius"/>
    </source>
</evidence>
<organism evidence="2 3">
    <name type="scientific">Trichonephila clavipes</name>
    <name type="common">Golden silk orbweaver</name>
    <name type="synonym">Nephila clavipes</name>
    <dbReference type="NCBI Taxonomy" id="2585209"/>
    <lineage>
        <taxon>Eukaryota</taxon>
        <taxon>Metazoa</taxon>
        <taxon>Ecdysozoa</taxon>
        <taxon>Arthropoda</taxon>
        <taxon>Chelicerata</taxon>
        <taxon>Arachnida</taxon>
        <taxon>Araneae</taxon>
        <taxon>Araneomorphae</taxon>
        <taxon>Entelegynae</taxon>
        <taxon>Araneoidea</taxon>
        <taxon>Nephilidae</taxon>
        <taxon>Trichonephila</taxon>
    </lineage>
</organism>
<feature type="transmembrane region" description="Helical" evidence="1">
    <location>
        <begin position="120"/>
        <end position="144"/>
    </location>
</feature>
<keyword evidence="3" id="KW-1185">Reference proteome</keyword>
<name>A0A8X7B9K0_TRICX</name>
<dbReference type="Proteomes" id="UP000887159">
    <property type="component" value="Unassembled WGS sequence"/>
</dbReference>
<keyword evidence="1" id="KW-0472">Membrane</keyword>